<organism evidence="3">
    <name type="scientific">Guillardia theta (strain CCMP2712)</name>
    <name type="common">Cryptophyte</name>
    <dbReference type="NCBI Taxonomy" id="905079"/>
    <lineage>
        <taxon>Eukaryota</taxon>
        <taxon>Cryptophyceae</taxon>
        <taxon>Pyrenomonadales</taxon>
        <taxon>Geminigeraceae</taxon>
        <taxon>Guillardia</taxon>
    </lineage>
</organism>
<evidence type="ECO:0000313" key="4">
    <source>
        <dbReference type="EnsemblProtists" id="EKX41023"/>
    </source>
</evidence>
<dbReference type="GeneID" id="17297680"/>
<reference evidence="5" key="2">
    <citation type="submission" date="2012-11" db="EMBL/GenBank/DDBJ databases">
        <authorList>
            <person name="Kuo A."/>
            <person name="Curtis B.A."/>
            <person name="Tanifuji G."/>
            <person name="Burki F."/>
            <person name="Gruber A."/>
            <person name="Irimia M."/>
            <person name="Maruyama S."/>
            <person name="Arias M.C."/>
            <person name="Ball S.G."/>
            <person name="Gile G.H."/>
            <person name="Hirakawa Y."/>
            <person name="Hopkins J.F."/>
            <person name="Rensing S.A."/>
            <person name="Schmutz J."/>
            <person name="Symeonidi A."/>
            <person name="Elias M."/>
            <person name="Eveleigh R.J."/>
            <person name="Herman E.K."/>
            <person name="Klute M.J."/>
            <person name="Nakayama T."/>
            <person name="Obornik M."/>
            <person name="Reyes-Prieto A."/>
            <person name="Armbrust E.V."/>
            <person name="Aves S.J."/>
            <person name="Beiko R.G."/>
            <person name="Coutinho P."/>
            <person name="Dacks J.B."/>
            <person name="Durnford D.G."/>
            <person name="Fast N.M."/>
            <person name="Green B.R."/>
            <person name="Grisdale C."/>
            <person name="Hempe F."/>
            <person name="Henrissat B."/>
            <person name="Hoppner M.P."/>
            <person name="Ishida K.-I."/>
            <person name="Kim E."/>
            <person name="Koreny L."/>
            <person name="Kroth P.G."/>
            <person name="Liu Y."/>
            <person name="Malik S.-B."/>
            <person name="Maier U.G."/>
            <person name="McRose D."/>
            <person name="Mock T."/>
            <person name="Neilson J.A."/>
            <person name="Onodera N.T."/>
            <person name="Poole A.M."/>
            <person name="Pritham E.J."/>
            <person name="Richards T.A."/>
            <person name="Rocap G."/>
            <person name="Roy S.W."/>
            <person name="Sarai C."/>
            <person name="Schaack S."/>
            <person name="Shirato S."/>
            <person name="Slamovits C.H."/>
            <person name="Spencer D.F."/>
            <person name="Suzuki S."/>
            <person name="Worden A.Z."/>
            <person name="Zauner S."/>
            <person name="Barry K."/>
            <person name="Bell C."/>
            <person name="Bharti A.K."/>
            <person name="Crow J.A."/>
            <person name="Grimwood J."/>
            <person name="Kramer R."/>
            <person name="Lindquist E."/>
            <person name="Lucas S."/>
            <person name="Salamov A."/>
            <person name="McFadden G.I."/>
            <person name="Lane C.E."/>
            <person name="Keeling P.J."/>
            <person name="Gray M.W."/>
            <person name="Grigoriev I.V."/>
            <person name="Archibald J.M."/>
        </authorList>
    </citation>
    <scope>NUCLEOTIDE SEQUENCE</scope>
    <source>
        <strain evidence="5">CCMP2712</strain>
    </source>
</reference>
<dbReference type="EMBL" id="JH993027">
    <property type="protein sequence ID" value="EKX41023.1"/>
    <property type="molecule type" value="Genomic_DNA"/>
</dbReference>
<dbReference type="AlphaFoldDB" id="L1IXM0"/>
<proteinExistence type="predicted"/>
<reference evidence="3 5" key="1">
    <citation type="journal article" date="2012" name="Nature">
        <title>Algal genomes reveal evolutionary mosaicism and the fate of nucleomorphs.</title>
        <authorList>
            <consortium name="DOE Joint Genome Institute"/>
            <person name="Curtis B.A."/>
            <person name="Tanifuji G."/>
            <person name="Burki F."/>
            <person name="Gruber A."/>
            <person name="Irimia M."/>
            <person name="Maruyama S."/>
            <person name="Arias M.C."/>
            <person name="Ball S.G."/>
            <person name="Gile G.H."/>
            <person name="Hirakawa Y."/>
            <person name="Hopkins J.F."/>
            <person name="Kuo A."/>
            <person name="Rensing S.A."/>
            <person name="Schmutz J."/>
            <person name="Symeonidi A."/>
            <person name="Elias M."/>
            <person name="Eveleigh R.J."/>
            <person name="Herman E.K."/>
            <person name="Klute M.J."/>
            <person name="Nakayama T."/>
            <person name="Obornik M."/>
            <person name="Reyes-Prieto A."/>
            <person name="Armbrust E.V."/>
            <person name="Aves S.J."/>
            <person name="Beiko R.G."/>
            <person name="Coutinho P."/>
            <person name="Dacks J.B."/>
            <person name="Durnford D.G."/>
            <person name="Fast N.M."/>
            <person name="Green B.R."/>
            <person name="Grisdale C.J."/>
            <person name="Hempel F."/>
            <person name="Henrissat B."/>
            <person name="Hoppner M.P."/>
            <person name="Ishida K."/>
            <person name="Kim E."/>
            <person name="Koreny L."/>
            <person name="Kroth P.G."/>
            <person name="Liu Y."/>
            <person name="Malik S.B."/>
            <person name="Maier U.G."/>
            <person name="McRose D."/>
            <person name="Mock T."/>
            <person name="Neilson J.A."/>
            <person name="Onodera N.T."/>
            <person name="Poole A.M."/>
            <person name="Pritham E.J."/>
            <person name="Richards T.A."/>
            <person name="Rocap G."/>
            <person name="Roy S.W."/>
            <person name="Sarai C."/>
            <person name="Schaack S."/>
            <person name="Shirato S."/>
            <person name="Slamovits C.H."/>
            <person name="Spencer D.F."/>
            <person name="Suzuki S."/>
            <person name="Worden A.Z."/>
            <person name="Zauner S."/>
            <person name="Barry K."/>
            <person name="Bell C."/>
            <person name="Bharti A.K."/>
            <person name="Crow J.A."/>
            <person name="Grimwood J."/>
            <person name="Kramer R."/>
            <person name="Lindquist E."/>
            <person name="Lucas S."/>
            <person name="Salamov A."/>
            <person name="McFadden G.I."/>
            <person name="Lane C.E."/>
            <person name="Keeling P.J."/>
            <person name="Gray M.W."/>
            <person name="Grigoriev I.V."/>
            <person name="Archibald J.M."/>
        </authorList>
    </citation>
    <scope>NUCLEOTIDE SEQUENCE</scope>
    <source>
        <strain evidence="3 5">CCMP2712</strain>
    </source>
</reference>
<feature type="region of interest" description="Disordered" evidence="2">
    <location>
        <begin position="133"/>
        <end position="172"/>
    </location>
</feature>
<gene>
    <name evidence="3" type="ORF">GUITHDRAFT_142411</name>
</gene>
<feature type="compositionally biased region" description="Basic and acidic residues" evidence="2">
    <location>
        <begin position="148"/>
        <end position="161"/>
    </location>
</feature>
<protein>
    <submittedName>
        <fullName evidence="3 4">Uncharacterized protein</fullName>
    </submittedName>
</protein>
<dbReference type="PaxDb" id="55529-EKX41023"/>
<keyword evidence="1" id="KW-0175">Coiled coil</keyword>
<dbReference type="RefSeq" id="XP_005828003.1">
    <property type="nucleotide sequence ID" value="XM_005827946.1"/>
</dbReference>
<dbReference type="EnsemblProtists" id="EKX41023">
    <property type="protein sequence ID" value="EKX41023"/>
    <property type="gene ID" value="GUITHDRAFT_142411"/>
</dbReference>
<dbReference type="OMA" id="HMEMEST"/>
<evidence type="ECO:0000256" key="2">
    <source>
        <dbReference type="SAM" id="MobiDB-lite"/>
    </source>
</evidence>
<keyword evidence="5" id="KW-1185">Reference proteome</keyword>
<accession>L1IXM0</accession>
<dbReference type="KEGG" id="gtt:GUITHDRAFT_142411"/>
<reference evidence="4" key="3">
    <citation type="submission" date="2015-06" db="UniProtKB">
        <authorList>
            <consortium name="EnsemblProtists"/>
        </authorList>
    </citation>
    <scope>IDENTIFICATION</scope>
</reference>
<dbReference type="Proteomes" id="UP000011087">
    <property type="component" value="Unassembled WGS sequence"/>
</dbReference>
<evidence type="ECO:0000256" key="1">
    <source>
        <dbReference type="SAM" id="Coils"/>
    </source>
</evidence>
<name>L1IXM0_GUITC</name>
<dbReference type="HOGENOM" id="CLU_827551_0_0_1"/>
<evidence type="ECO:0000313" key="3">
    <source>
        <dbReference type="EMBL" id="EKX41023.1"/>
    </source>
</evidence>
<sequence length="336" mass="38905">MKHMEEELVKTRTLLGEEERARGEANELIEGYKSAMKEKEEELEELKSLCSSLRSESDQKEKLMSKFSELKKTLEAVIEEKEILESRLAEMEEERGGNAEASQQLAAAEMKRIEAEGKYAESLSQIKQLEEKLEQKQKEVESMTSEQGKVEERDSAMREQARQLQEAIEERDRLRSQIADSAYSGELLEKARQDLEDYKRQHKSDRTRFTQEISLLQEQISNSNQSVETLTEQEERDRAIADYNRIEEILQEKSLALEEENRSNLEKLQQSNEELVQAKVELDNIQKEWKAQQFDSVDKQSWQVKKLQVAAEEDEAMVATLLKLSSQLLLALNDAA</sequence>
<evidence type="ECO:0000313" key="5">
    <source>
        <dbReference type="Proteomes" id="UP000011087"/>
    </source>
</evidence>
<feature type="coiled-coil region" evidence="1">
    <location>
        <begin position="258"/>
        <end position="288"/>
    </location>
</feature>